<evidence type="ECO:0000313" key="2">
    <source>
        <dbReference type="Proteomes" id="UP000464577"/>
    </source>
</evidence>
<sequence>MLQATRPGRHNLRAAQPPGFIHLPTIGPTPIERIQMIRSEGMYSKVKLKRKKLQLVSEPLSYFARLLPDFQVVIFRDKRRRKVRKKLINPIFIKSFTQ</sequence>
<reference evidence="1 2" key="1">
    <citation type="submission" date="2019-11" db="EMBL/GenBank/DDBJ databases">
        <title>Spirosoma endbachense sp. nov., isolated from a natural salt meadow.</title>
        <authorList>
            <person name="Rojas J."/>
            <person name="Ambika Manirajan B."/>
            <person name="Ratering S."/>
            <person name="Suarez C."/>
            <person name="Geissler-Plaum R."/>
            <person name="Schnell S."/>
        </authorList>
    </citation>
    <scope>NUCLEOTIDE SEQUENCE [LARGE SCALE GENOMIC DNA]</scope>
    <source>
        <strain evidence="1 2">I-24</strain>
    </source>
</reference>
<dbReference type="RefSeq" id="WP_162389660.1">
    <property type="nucleotide sequence ID" value="NZ_CP045997.1"/>
</dbReference>
<dbReference type="EMBL" id="CP045997">
    <property type="protein sequence ID" value="QHV99257.1"/>
    <property type="molecule type" value="Genomic_DNA"/>
</dbReference>
<proteinExistence type="predicted"/>
<accession>A0A6P1W5E6</accession>
<organism evidence="1 2">
    <name type="scientific">Spirosoma endbachense</name>
    <dbReference type="NCBI Taxonomy" id="2666025"/>
    <lineage>
        <taxon>Bacteria</taxon>
        <taxon>Pseudomonadati</taxon>
        <taxon>Bacteroidota</taxon>
        <taxon>Cytophagia</taxon>
        <taxon>Cytophagales</taxon>
        <taxon>Cytophagaceae</taxon>
        <taxon>Spirosoma</taxon>
    </lineage>
</organism>
<evidence type="ECO:0000313" key="1">
    <source>
        <dbReference type="EMBL" id="QHV99257.1"/>
    </source>
</evidence>
<keyword evidence="2" id="KW-1185">Reference proteome</keyword>
<dbReference type="Proteomes" id="UP000464577">
    <property type="component" value="Chromosome"/>
</dbReference>
<dbReference type="KEGG" id="senf:GJR95_31465"/>
<dbReference type="AlphaFoldDB" id="A0A6P1W5E6"/>
<gene>
    <name evidence="1" type="ORF">GJR95_31465</name>
</gene>
<protein>
    <submittedName>
        <fullName evidence="1">Uncharacterized protein</fullName>
    </submittedName>
</protein>
<name>A0A6P1W5E6_9BACT</name>